<keyword evidence="1 4" id="KW-0597">Phosphoprotein</keyword>
<gene>
    <name evidence="6" type="ORF">G5575_04930</name>
</gene>
<dbReference type="Pfam" id="PF00072">
    <property type="entry name" value="Response_reg"/>
    <property type="match status" value="1"/>
</dbReference>
<accession>A0A6M1SVZ2</accession>
<dbReference type="PANTHER" id="PTHR44591">
    <property type="entry name" value="STRESS RESPONSE REGULATOR PROTEIN 1"/>
    <property type="match status" value="1"/>
</dbReference>
<keyword evidence="3" id="KW-0804">Transcription</keyword>
<dbReference type="InterPro" id="IPR001789">
    <property type="entry name" value="Sig_transdc_resp-reg_receiver"/>
</dbReference>
<dbReference type="Proteomes" id="UP000474802">
    <property type="component" value="Unassembled WGS sequence"/>
</dbReference>
<evidence type="ECO:0000313" key="6">
    <source>
        <dbReference type="EMBL" id="NGP17111.1"/>
    </source>
</evidence>
<proteinExistence type="predicted"/>
<evidence type="ECO:0000256" key="2">
    <source>
        <dbReference type="ARBA" id="ARBA00023015"/>
    </source>
</evidence>
<protein>
    <submittedName>
        <fullName evidence="6">Response regulator</fullName>
    </submittedName>
</protein>
<dbReference type="InterPro" id="IPR011006">
    <property type="entry name" value="CheY-like_superfamily"/>
</dbReference>
<reference evidence="6 7" key="1">
    <citation type="submission" date="2020-02" db="EMBL/GenBank/DDBJ databases">
        <authorList>
            <person name="Khan S.A."/>
            <person name="Jeon C.O."/>
            <person name="Chun B.H."/>
        </authorList>
    </citation>
    <scope>NUCLEOTIDE SEQUENCE [LARGE SCALE GENOMIC DNA]</scope>
    <source>
        <strain evidence="6 7">H239</strain>
    </source>
</reference>
<dbReference type="SMART" id="SM00448">
    <property type="entry name" value="REC"/>
    <property type="match status" value="1"/>
</dbReference>
<evidence type="ECO:0000256" key="3">
    <source>
        <dbReference type="ARBA" id="ARBA00023163"/>
    </source>
</evidence>
<dbReference type="GO" id="GO:0000160">
    <property type="term" value="P:phosphorelay signal transduction system"/>
    <property type="evidence" value="ECO:0007669"/>
    <property type="project" value="InterPro"/>
</dbReference>
<name>A0A6M1SVZ2_9HYPH</name>
<evidence type="ECO:0000256" key="4">
    <source>
        <dbReference type="PROSITE-ProRule" id="PRU00169"/>
    </source>
</evidence>
<sequence length="140" mass="14920">MLRAVAPKDRSVEVRPTQGSGVTILVVDDDALITLNTVDQLADLGHSPVEAFSAAEALSILKQRDDIGALITDYSMPGMNGVQLAEAARALRPGLPILLATGYAELPDDAPTDLPRLEKPFRQEELAQRIASLFNVGGTD</sequence>
<evidence type="ECO:0000256" key="1">
    <source>
        <dbReference type="ARBA" id="ARBA00022553"/>
    </source>
</evidence>
<dbReference type="InterPro" id="IPR050595">
    <property type="entry name" value="Bact_response_regulator"/>
</dbReference>
<keyword evidence="2" id="KW-0805">Transcription regulation</keyword>
<dbReference type="EMBL" id="JAALFG010000001">
    <property type="protein sequence ID" value="NGP17111.1"/>
    <property type="molecule type" value="Genomic_DNA"/>
</dbReference>
<dbReference type="Gene3D" id="3.40.50.2300">
    <property type="match status" value="1"/>
</dbReference>
<dbReference type="PANTHER" id="PTHR44591:SF3">
    <property type="entry name" value="RESPONSE REGULATORY DOMAIN-CONTAINING PROTEIN"/>
    <property type="match status" value="1"/>
</dbReference>
<dbReference type="PROSITE" id="PS50110">
    <property type="entry name" value="RESPONSE_REGULATORY"/>
    <property type="match status" value="1"/>
</dbReference>
<dbReference type="SUPFAM" id="SSF52172">
    <property type="entry name" value="CheY-like"/>
    <property type="match status" value="1"/>
</dbReference>
<keyword evidence="7" id="KW-1185">Reference proteome</keyword>
<organism evidence="6 7">
    <name type="scientific">Devosia aurantiaca</name>
    <dbReference type="NCBI Taxonomy" id="2714858"/>
    <lineage>
        <taxon>Bacteria</taxon>
        <taxon>Pseudomonadati</taxon>
        <taxon>Pseudomonadota</taxon>
        <taxon>Alphaproteobacteria</taxon>
        <taxon>Hyphomicrobiales</taxon>
        <taxon>Devosiaceae</taxon>
        <taxon>Devosia</taxon>
    </lineage>
</organism>
<reference evidence="6 7" key="2">
    <citation type="submission" date="2020-03" db="EMBL/GenBank/DDBJ databases">
        <title>Devosia chinhatensis sp. nov., isolated from a hexachlorocyclohexane (HCH) dump site in India.</title>
        <authorList>
            <person name="Kumar M."/>
            <person name="Lal R."/>
        </authorList>
    </citation>
    <scope>NUCLEOTIDE SEQUENCE [LARGE SCALE GENOMIC DNA]</scope>
    <source>
        <strain evidence="6 7">H239</strain>
    </source>
</reference>
<feature type="modified residue" description="4-aspartylphosphate" evidence="4">
    <location>
        <position position="73"/>
    </location>
</feature>
<feature type="domain" description="Response regulatory" evidence="5">
    <location>
        <begin position="23"/>
        <end position="134"/>
    </location>
</feature>
<comment type="caution">
    <text evidence="6">The sequence shown here is derived from an EMBL/GenBank/DDBJ whole genome shotgun (WGS) entry which is preliminary data.</text>
</comment>
<evidence type="ECO:0000259" key="5">
    <source>
        <dbReference type="PROSITE" id="PS50110"/>
    </source>
</evidence>
<dbReference type="AlphaFoldDB" id="A0A6M1SVZ2"/>
<evidence type="ECO:0000313" key="7">
    <source>
        <dbReference type="Proteomes" id="UP000474802"/>
    </source>
</evidence>